<dbReference type="InterPro" id="IPR008927">
    <property type="entry name" value="6-PGluconate_DH-like_C_sf"/>
</dbReference>
<sequence>LSRLDIFVKDMGIVGKAARTAGLATPVAAGAEQLYLLGQAQGLAAADDSAVIKVVAPAKRTR</sequence>
<keyword evidence="3" id="KW-1185">Reference proteome</keyword>
<evidence type="ECO:0000313" key="2">
    <source>
        <dbReference type="EMBL" id="NKX52555.1"/>
    </source>
</evidence>
<reference evidence="2 3" key="1">
    <citation type="submission" date="2020-04" db="EMBL/GenBank/DDBJ databases">
        <authorList>
            <person name="Liu S."/>
        </authorList>
    </citation>
    <scope>NUCLEOTIDE SEQUENCE [LARGE SCALE GENOMIC DNA]</scope>
    <source>
        <strain evidence="2 3">CGMCC 1.15091</strain>
    </source>
</reference>
<feature type="non-terminal residue" evidence="2">
    <location>
        <position position="1"/>
    </location>
</feature>
<gene>
    <name evidence="2" type="ORF">HER39_18660</name>
</gene>
<dbReference type="Gene3D" id="1.10.1040.10">
    <property type="entry name" value="N-(1-d-carboxylethyl)-l-norvaline Dehydrogenase, domain 2"/>
    <property type="match status" value="1"/>
</dbReference>
<dbReference type="Proteomes" id="UP000523795">
    <property type="component" value="Unassembled WGS sequence"/>
</dbReference>
<organism evidence="2 3">
    <name type="scientific">Arthrobacter deserti</name>
    <dbReference type="NCBI Taxonomy" id="1742687"/>
    <lineage>
        <taxon>Bacteria</taxon>
        <taxon>Bacillati</taxon>
        <taxon>Actinomycetota</taxon>
        <taxon>Actinomycetes</taxon>
        <taxon>Micrococcales</taxon>
        <taxon>Micrococcaceae</taxon>
        <taxon>Arthrobacter</taxon>
    </lineage>
</organism>
<dbReference type="EMBL" id="JAAZSR010000595">
    <property type="protein sequence ID" value="NKX52555.1"/>
    <property type="molecule type" value="Genomic_DNA"/>
</dbReference>
<comment type="caution">
    <text evidence="2">The sequence shown here is derived from an EMBL/GenBank/DDBJ whole genome shotgun (WGS) entry which is preliminary data.</text>
</comment>
<feature type="domain" description="3-hydroxyisobutyrate dehydrogenase-like NAD-binding" evidence="1">
    <location>
        <begin position="3"/>
        <end position="54"/>
    </location>
</feature>
<proteinExistence type="predicted"/>
<dbReference type="Pfam" id="PF14833">
    <property type="entry name" value="NAD_binding_11"/>
    <property type="match status" value="1"/>
</dbReference>
<dbReference type="SUPFAM" id="SSF48179">
    <property type="entry name" value="6-phosphogluconate dehydrogenase C-terminal domain-like"/>
    <property type="match status" value="1"/>
</dbReference>
<name>A0ABX1JTA6_9MICC</name>
<accession>A0ABX1JTA6</accession>
<evidence type="ECO:0000313" key="3">
    <source>
        <dbReference type="Proteomes" id="UP000523795"/>
    </source>
</evidence>
<evidence type="ECO:0000259" key="1">
    <source>
        <dbReference type="Pfam" id="PF14833"/>
    </source>
</evidence>
<dbReference type="InterPro" id="IPR013328">
    <property type="entry name" value="6PGD_dom2"/>
</dbReference>
<protein>
    <submittedName>
        <fullName evidence="2">NAD-binding protein</fullName>
    </submittedName>
</protein>
<dbReference type="InterPro" id="IPR029154">
    <property type="entry name" value="HIBADH-like_NADP-bd"/>
</dbReference>